<name>A0A382QK62_9ZZZZ</name>
<dbReference type="AlphaFoldDB" id="A0A382QK62"/>
<evidence type="ECO:0000313" key="1">
    <source>
        <dbReference type="EMBL" id="SVC85112.1"/>
    </source>
</evidence>
<gene>
    <name evidence="1" type="ORF">METZ01_LOCUS337966</name>
</gene>
<protein>
    <submittedName>
        <fullName evidence="1">Uncharacterized protein</fullName>
    </submittedName>
</protein>
<accession>A0A382QK62</accession>
<dbReference type="EMBL" id="UINC01114652">
    <property type="protein sequence ID" value="SVC85112.1"/>
    <property type="molecule type" value="Genomic_DNA"/>
</dbReference>
<proteinExistence type="predicted"/>
<organism evidence="1">
    <name type="scientific">marine metagenome</name>
    <dbReference type="NCBI Taxonomy" id="408172"/>
    <lineage>
        <taxon>unclassified sequences</taxon>
        <taxon>metagenomes</taxon>
        <taxon>ecological metagenomes</taxon>
    </lineage>
</organism>
<sequence length="53" mass="6173">VLFDKKVHNLDHGLPEGPVKVEINPHQNIVRCSFRPWRINRSTFVQHKTEIAA</sequence>
<reference evidence="1" key="1">
    <citation type="submission" date="2018-05" db="EMBL/GenBank/DDBJ databases">
        <authorList>
            <person name="Lanie J.A."/>
            <person name="Ng W.-L."/>
            <person name="Kazmierczak K.M."/>
            <person name="Andrzejewski T.M."/>
            <person name="Davidsen T.M."/>
            <person name="Wayne K.J."/>
            <person name="Tettelin H."/>
            <person name="Glass J.I."/>
            <person name="Rusch D."/>
            <person name="Podicherti R."/>
            <person name="Tsui H.-C.T."/>
            <person name="Winkler M.E."/>
        </authorList>
    </citation>
    <scope>NUCLEOTIDE SEQUENCE</scope>
</reference>
<feature type="non-terminal residue" evidence="1">
    <location>
        <position position="1"/>
    </location>
</feature>